<evidence type="ECO:0000313" key="2">
    <source>
        <dbReference type="Proteomes" id="UP000597444"/>
    </source>
</evidence>
<reference evidence="1" key="1">
    <citation type="submission" date="2020-10" db="EMBL/GenBank/DDBJ databases">
        <title>Taxonomic study of unclassified bacteria belonging to the class Ktedonobacteria.</title>
        <authorList>
            <person name="Yabe S."/>
            <person name="Wang C.M."/>
            <person name="Zheng Y."/>
            <person name="Sakai Y."/>
            <person name="Cavaletti L."/>
            <person name="Monciardini P."/>
            <person name="Donadio S."/>
        </authorList>
    </citation>
    <scope>NUCLEOTIDE SEQUENCE</scope>
    <source>
        <strain evidence="1">ID150040</strain>
    </source>
</reference>
<name>A0A8J3N7R0_9CHLR</name>
<gene>
    <name evidence="1" type="ORF">KSF_074750</name>
</gene>
<organism evidence="1 2">
    <name type="scientific">Reticulibacter mediterranei</name>
    <dbReference type="NCBI Taxonomy" id="2778369"/>
    <lineage>
        <taxon>Bacteria</taxon>
        <taxon>Bacillati</taxon>
        <taxon>Chloroflexota</taxon>
        <taxon>Ktedonobacteria</taxon>
        <taxon>Ktedonobacterales</taxon>
        <taxon>Reticulibacteraceae</taxon>
        <taxon>Reticulibacter</taxon>
    </lineage>
</organism>
<protein>
    <submittedName>
        <fullName evidence="1">Uncharacterized protein</fullName>
    </submittedName>
</protein>
<keyword evidence="2" id="KW-1185">Reference proteome</keyword>
<accession>A0A8J3N7R0</accession>
<proteinExistence type="predicted"/>
<sequence length="115" mass="12944">MQIGNWVELIDLSLVPSETPGQLFQVKTVDSTTMQVTLTISPEQEPPAESALKGPFLLRHWDYKAGDPTSRDNENWPITIADDRAALLIENRWLTLENGIQIQFFSDEGVSLSCR</sequence>
<dbReference type="AlphaFoldDB" id="A0A8J3N7R0"/>
<comment type="caution">
    <text evidence="1">The sequence shown here is derived from an EMBL/GenBank/DDBJ whole genome shotgun (WGS) entry which is preliminary data.</text>
</comment>
<dbReference type="Proteomes" id="UP000597444">
    <property type="component" value="Unassembled WGS sequence"/>
</dbReference>
<evidence type="ECO:0000313" key="1">
    <source>
        <dbReference type="EMBL" id="GHO97427.1"/>
    </source>
</evidence>
<dbReference type="EMBL" id="BNJK01000001">
    <property type="protein sequence ID" value="GHO97427.1"/>
    <property type="molecule type" value="Genomic_DNA"/>
</dbReference>